<reference evidence="2 3" key="1">
    <citation type="submission" date="2019-04" db="EMBL/GenBank/DDBJ databases">
        <title>Geobacter oryzae sp. nov., ferric-reducing bacteria isolated from paddy soil.</title>
        <authorList>
            <person name="Xu Z."/>
            <person name="Masuda Y."/>
            <person name="Itoh H."/>
            <person name="Senoo K."/>
        </authorList>
    </citation>
    <scope>NUCLEOTIDE SEQUENCE [LARGE SCALE GENOMIC DNA]</scope>
    <source>
        <strain evidence="2 3">Red111</strain>
    </source>
</reference>
<name>A0A4S1CEI8_9BACT</name>
<dbReference type="EMBL" id="SRSC01000003">
    <property type="protein sequence ID" value="TGU71416.1"/>
    <property type="molecule type" value="Genomic_DNA"/>
</dbReference>
<evidence type="ECO:0000313" key="2">
    <source>
        <dbReference type="EMBL" id="TGU71416.1"/>
    </source>
</evidence>
<comment type="caution">
    <text evidence="2">The sequence shown here is derived from an EMBL/GenBank/DDBJ whole genome shotgun (WGS) entry which is preliminary data.</text>
</comment>
<keyword evidence="3" id="KW-1185">Reference proteome</keyword>
<sequence>MIKWLNKLMMLMVALVALAGCGGGGGGGESSGYTGKTTAAALTSANAYGMAIQVVGGLETAHALGGVAKAVSSSPKADEAIPVRLLSDIIEKSATGWTAKPTLAKTVAGAISGTESGSYGSYSYSGTADPATGEFALELIFNEYAADYESPVISGSVSVSGTTSLVDSSVYGLTMVLHDLKLGAVVLRGSGPIITANGKITLVNSGQKTIEMSMVFSEEGTGTSYWYRDFVIIDRTTTITPNGVTGPSMSVSGIFYHSLHGYVTVTTPNDLYTGSYGNFTSGEILLKGSNESKARLSYTDQMTIVEVDSEGNGNFVSVNGRGSGW</sequence>
<dbReference type="PROSITE" id="PS51257">
    <property type="entry name" value="PROKAR_LIPOPROTEIN"/>
    <property type="match status" value="1"/>
</dbReference>
<keyword evidence="1" id="KW-0732">Signal</keyword>
<feature type="chain" id="PRO_5020874652" description="Lipoprotein" evidence="1">
    <location>
        <begin position="20"/>
        <end position="325"/>
    </location>
</feature>
<gene>
    <name evidence="2" type="ORF">E4633_13880</name>
</gene>
<protein>
    <recommendedName>
        <fullName evidence="4">Lipoprotein</fullName>
    </recommendedName>
</protein>
<organism evidence="2 3">
    <name type="scientific">Geomonas terrae</name>
    <dbReference type="NCBI Taxonomy" id="2562681"/>
    <lineage>
        <taxon>Bacteria</taxon>
        <taxon>Pseudomonadati</taxon>
        <taxon>Thermodesulfobacteriota</taxon>
        <taxon>Desulfuromonadia</taxon>
        <taxon>Geobacterales</taxon>
        <taxon>Geobacteraceae</taxon>
        <taxon>Geomonas</taxon>
    </lineage>
</organism>
<evidence type="ECO:0008006" key="4">
    <source>
        <dbReference type="Google" id="ProtNLM"/>
    </source>
</evidence>
<dbReference type="Proteomes" id="UP000306416">
    <property type="component" value="Unassembled WGS sequence"/>
</dbReference>
<dbReference type="RefSeq" id="WP_135870992.1">
    <property type="nucleotide sequence ID" value="NZ_SRSC01000003.1"/>
</dbReference>
<feature type="signal peptide" evidence="1">
    <location>
        <begin position="1"/>
        <end position="19"/>
    </location>
</feature>
<dbReference type="AlphaFoldDB" id="A0A4S1CEI8"/>
<proteinExistence type="predicted"/>
<accession>A0A4S1CEI8</accession>
<evidence type="ECO:0000313" key="3">
    <source>
        <dbReference type="Proteomes" id="UP000306416"/>
    </source>
</evidence>
<evidence type="ECO:0000256" key="1">
    <source>
        <dbReference type="SAM" id="SignalP"/>
    </source>
</evidence>